<comment type="cofactor">
    <cofactor evidence="1">
        <name>FAD</name>
        <dbReference type="ChEBI" id="CHEBI:57692"/>
    </cofactor>
</comment>
<dbReference type="NCBIfam" id="TIGR01988">
    <property type="entry name" value="Ubi-OHases"/>
    <property type="match status" value="1"/>
</dbReference>
<protein>
    <submittedName>
        <fullName evidence="9">FAD-dependent monooxygenase</fullName>
    </submittedName>
</protein>
<dbReference type="EMBL" id="JAVRHL010000002">
    <property type="protein sequence ID" value="MDT0682625.1"/>
    <property type="molecule type" value="Genomic_DNA"/>
</dbReference>
<keyword evidence="6" id="KW-0560">Oxidoreductase</keyword>
<comment type="similarity">
    <text evidence="3">Belongs to the UbiH/COQ6 family.</text>
</comment>
<keyword evidence="10" id="KW-1185">Reference proteome</keyword>
<evidence type="ECO:0000313" key="9">
    <source>
        <dbReference type="EMBL" id="MDT0682625.1"/>
    </source>
</evidence>
<dbReference type="InterPro" id="IPR051205">
    <property type="entry name" value="UbiH/COQ6_monooxygenase"/>
</dbReference>
<dbReference type="RefSeq" id="WP_311690366.1">
    <property type="nucleotide sequence ID" value="NZ_JAVRHL010000002.1"/>
</dbReference>
<organism evidence="9 10">
    <name type="scientific">Tropicimonas omnivorans</name>
    <dbReference type="NCBI Taxonomy" id="3075590"/>
    <lineage>
        <taxon>Bacteria</taxon>
        <taxon>Pseudomonadati</taxon>
        <taxon>Pseudomonadota</taxon>
        <taxon>Alphaproteobacteria</taxon>
        <taxon>Rhodobacterales</taxon>
        <taxon>Roseobacteraceae</taxon>
        <taxon>Tropicimonas</taxon>
    </lineage>
</organism>
<comment type="pathway">
    <text evidence="2">Cofactor biosynthesis; ubiquinone biosynthesis.</text>
</comment>
<evidence type="ECO:0000256" key="1">
    <source>
        <dbReference type="ARBA" id="ARBA00001974"/>
    </source>
</evidence>
<name>A0ABU3DFY2_9RHOB</name>
<dbReference type="PANTHER" id="PTHR43876">
    <property type="entry name" value="UBIQUINONE BIOSYNTHESIS MONOOXYGENASE COQ6, MITOCHONDRIAL"/>
    <property type="match status" value="1"/>
</dbReference>
<dbReference type="PRINTS" id="PR00420">
    <property type="entry name" value="RNGMNOXGNASE"/>
</dbReference>
<dbReference type="Gene3D" id="3.50.50.60">
    <property type="entry name" value="FAD/NAD(P)-binding domain"/>
    <property type="match status" value="2"/>
</dbReference>
<evidence type="ECO:0000256" key="7">
    <source>
        <dbReference type="ARBA" id="ARBA00023033"/>
    </source>
</evidence>
<evidence type="ECO:0000256" key="4">
    <source>
        <dbReference type="ARBA" id="ARBA00022630"/>
    </source>
</evidence>
<dbReference type="PANTHER" id="PTHR43876:SF7">
    <property type="entry name" value="UBIQUINONE BIOSYNTHESIS MONOOXYGENASE COQ6, MITOCHONDRIAL"/>
    <property type="match status" value="1"/>
</dbReference>
<sequence>MRADIETDILIVGAGLAGLIAAATLKGAGHDVVVASASAPPRDPQSEGADRRSTAFLLPSRSVLRRAGIEVDGGTATPLAALRIVETGGRPRHVISERTFHPDDLGSEVFGWNIPNARLGAELLDRLEALSVPLRIGAGLKDLHAREDRALAVLADGTRISARLIVGADGRDSAVRRAAGIGTSETRYGQKALAFPVRHTHPHANVSAEIYEQGGAFTTVPLPDADGQPASAIVWMADGPEAMRLAALSEAELAAEATERSCGLLGPMTPLARPGLFPVVTRIAERLASRRVALVAEAAHVLPPIGAQGLNTSIADIAALETAARTDPGAPEGLAAYAAARERDIALRAGAIDAFNRVARSGSLLAHTIRPAGLAALHDLPPVRRALMRAGLGSAAD</sequence>
<dbReference type="InterPro" id="IPR010971">
    <property type="entry name" value="UbiH/COQ6"/>
</dbReference>
<proteinExistence type="inferred from homology"/>
<dbReference type="SUPFAM" id="SSF51905">
    <property type="entry name" value="FAD/NAD(P)-binding domain"/>
    <property type="match status" value="1"/>
</dbReference>
<dbReference type="InterPro" id="IPR002938">
    <property type="entry name" value="FAD-bd"/>
</dbReference>
<dbReference type="Pfam" id="PF01494">
    <property type="entry name" value="FAD_binding_3"/>
    <property type="match status" value="1"/>
</dbReference>
<evidence type="ECO:0000256" key="6">
    <source>
        <dbReference type="ARBA" id="ARBA00023002"/>
    </source>
</evidence>
<keyword evidence="4" id="KW-0285">Flavoprotein</keyword>
<evidence type="ECO:0000256" key="2">
    <source>
        <dbReference type="ARBA" id="ARBA00004749"/>
    </source>
</evidence>
<evidence type="ECO:0000313" key="10">
    <source>
        <dbReference type="Proteomes" id="UP001265259"/>
    </source>
</evidence>
<dbReference type="Proteomes" id="UP001265259">
    <property type="component" value="Unassembled WGS sequence"/>
</dbReference>
<evidence type="ECO:0000256" key="3">
    <source>
        <dbReference type="ARBA" id="ARBA00005349"/>
    </source>
</evidence>
<keyword evidence="5" id="KW-0274">FAD</keyword>
<keyword evidence="7 9" id="KW-0503">Monooxygenase</keyword>
<feature type="domain" description="FAD-binding" evidence="8">
    <location>
        <begin position="6"/>
        <end position="341"/>
    </location>
</feature>
<dbReference type="InterPro" id="IPR036188">
    <property type="entry name" value="FAD/NAD-bd_sf"/>
</dbReference>
<accession>A0ABU3DFY2</accession>
<comment type="caution">
    <text evidence="9">The sequence shown here is derived from an EMBL/GenBank/DDBJ whole genome shotgun (WGS) entry which is preliminary data.</text>
</comment>
<evidence type="ECO:0000259" key="8">
    <source>
        <dbReference type="Pfam" id="PF01494"/>
    </source>
</evidence>
<gene>
    <name evidence="9" type="ORF">RM543_08005</name>
</gene>
<dbReference type="GO" id="GO:0004497">
    <property type="term" value="F:monooxygenase activity"/>
    <property type="evidence" value="ECO:0007669"/>
    <property type="project" value="UniProtKB-KW"/>
</dbReference>
<reference evidence="9 10" key="1">
    <citation type="submission" date="2023-09" db="EMBL/GenBank/DDBJ databases">
        <authorList>
            <person name="Rey-Velasco X."/>
        </authorList>
    </citation>
    <scope>NUCLEOTIDE SEQUENCE [LARGE SCALE GENOMIC DNA]</scope>
    <source>
        <strain evidence="9 10">F158</strain>
    </source>
</reference>
<evidence type="ECO:0000256" key="5">
    <source>
        <dbReference type="ARBA" id="ARBA00022827"/>
    </source>
</evidence>